<dbReference type="SUPFAM" id="SSF52540">
    <property type="entry name" value="P-loop containing nucleoside triphosphate hydrolases"/>
    <property type="match status" value="1"/>
</dbReference>
<dbReference type="Pfam" id="PF00225">
    <property type="entry name" value="Kinesin"/>
    <property type="match status" value="1"/>
</dbReference>
<evidence type="ECO:0000256" key="2">
    <source>
        <dbReference type="ARBA" id="ARBA00022840"/>
    </source>
</evidence>
<protein>
    <submittedName>
        <fullName evidence="7">Unc104-like kinesin, putative</fullName>
    </submittedName>
</protein>
<evidence type="ECO:0000256" key="5">
    <source>
        <dbReference type="SAM" id="MobiDB-lite"/>
    </source>
</evidence>
<dbReference type="GO" id="GO:0008017">
    <property type="term" value="F:microtubule binding"/>
    <property type="evidence" value="ECO:0007669"/>
    <property type="project" value="InterPro"/>
</dbReference>
<keyword evidence="3" id="KW-0505">Motor protein</keyword>
<comment type="caution">
    <text evidence="7">The sequence shown here is derived from an EMBL/GenBank/DDBJ whole genome shotgun (WGS) entry which is preliminary data.</text>
</comment>
<dbReference type="InterPro" id="IPR036961">
    <property type="entry name" value="Kinesin_motor_dom_sf"/>
</dbReference>
<feature type="region of interest" description="Disordered" evidence="5">
    <location>
        <begin position="667"/>
        <end position="696"/>
    </location>
</feature>
<evidence type="ECO:0000313" key="8">
    <source>
        <dbReference type="Proteomes" id="UP000007350"/>
    </source>
</evidence>
<dbReference type="PROSITE" id="PS00411">
    <property type="entry name" value="KINESIN_MOTOR_1"/>
    <property type="match status" value="1"/>
</dbReference>
<name>K2N6X0_TRYCR</name>
<dbReference type="Proteomes" id="UP000007350">
    <property type="component" value="Unassembled WGS sequence"/>
</dbReference>
<dbReference type="EMBL" id="AHKC01009072">
    <property type="protein sequence ID" value="EKF33674.1"/>
    <property type="molecule type" value="Genomic_DNA"/>
</dbReference>
<dbReference type="OrthoDB" id="3176171at2759"/>
<dbReference type="PROSITE" id="PS50067">
    <property type="entry name" value="KINESIN_MOTOR_2"/>
    <property type="match status" value="1"/>
</dbReference>
<dbReference type="PRINTS" id="PR00380">
    <property type="entry name" value="KINESINHEAVY"/>
</dbReference>
<dbReference type="Gene3D" id="3.40.850.10">
    <property type="entry name" value="Kinesin motor domain"/>
    <property type="match status" value="1"/>
</dbReference>
<dbReference type="InterPro" id="IPR019821">
    <property type="entry name" value="Kinesin_motor_CS"/>
</dbReference>
<accession>K2N6X0</accession>
<dbReference type="InterPro" id="IPR001752">
    <property type="entry name" value="Kinesin_motor_dom"/>
</dbReference>
<dbReference type="PANTHER" id="PTHR47117">
    <property type="entry name" value="STAR-RELATED LIPID TRANSFER PROTEIN 9"/>
    <property type="match status" value="1"/>
</dbReference>
<evidence type="ECO:0000256" key="1">
    <source>
        <dbReference type="ARBA" id="ARBA00022741"/>
    </source>
</evidence>
<feature type="coiled-coil region" evidence="4">
    <location>
        <begin position="407"/>
        <end position="491"/>
    </location>
</feature>
<dbReference type="InterPro" id="IPR027417">
    <property type="entry name" value="P-loop_NTPase"/>
</dbReference>
<gene>
    <name evidence="7" type="ORF">MOQ_002452</name>
</gene>
<proteinExistence type="inferred from homology"/>
<keyword evidence="2 3" id="KW-0067">ATP-binding</keyword>
<evidence type="ECO:0000256" key="4">
    <source>
        <dbReference type="SAM" id="Coils"/>
    </source>
</evidence>
<feature type="compositionally biased region" description="Basic and acidic residues" evidence="5">
    <location>
        <begin position="667"/>
        <end position="678"/>
    </location>
</feature>
<feature type="domain" description="Kinesin motor" evidence="6">
    <location>
        <begin position="2"/>
        <end position="345"/>
    </location>
</feature>
<reference evidence="7 8" key="1">
    <citation type="journal article" date="2012" name="BMC Genomics">
        <title>Comparative genomic analysis of human infective Trypanosoma cruzi lineages with the bat-restricted subspecies T. cruzi marinkellei.</title>
        <authorList>
            <person name="Franzen O."/>
            <person name="Talavera-Lopez C."/>
            <person name="Ochaya S."/>
            <person name="Butler C.E."/>
            <person name="Messenger L.A."/>
            <person name="Lewis M.D."/>
            <person name="Llewellyn M.S."/>
            <person name="Marinkelle C.J."/>
            <person name="Tyler K.M."/>
            <person name="Miles M.A."/>
            <person name="Andersson B."/>
        </authorList>
    </citation>
    <scope>NUCLEOTIDE SEQUENCE [LARGE SCALE GENOMIC DNA]</scope>
    <source>
        <strain evidence="7 8">B7</strain>
    </source>
</reference>
<keyword evidence="4" id="KW-0175">Coiled coil</keyword>
<evidence type="ECO:0000256" key="3">
    <source>
        <dbReference type="PROSITE-ProRule" id="PRU00283"/>
    </source>
</evidence>
<feature type="coiled-coil region" evidence="4">
    <location>
        <begin position="353"/>
        <end position="380"/>
    </location>
</feature>
<keyword evidence="8" id="KW-1185">Reference proteome</keyword>
<keyword evidence="1 3" id="KW-0547">Nucleotide-binding</keyword>
<dbReference type="GO" id="GO:0007018">
    <property type="term" value="P:microtubule-based movement"/>
    <property type="evidence" value="ECO:0007669"/>
    <property type="project" value="InterPro"/>
</dbReference>
<evidence type="ECO:0000313" key="7">
    <source>
        <dbReference type="EMBL" id="EKF33674.1"/>
    </source>
</evidence>
<dbReference type="GO" id="GO:0003777">
    <property type="term" value="F:microtubule motor activity"/>
    <property type="evidence" value="ECO:0007669"/>
    <property type="project" value="InterPro"/>
</dbReference>
<dbReference type="GO" id="GO:0005524">
    <property type="term" value="F:ATP binding"/>
    <property type="evidence" value="ECO:0007669"/>
    <property type="project" value="UniProtKB-UniRule"/>
</dbReference>
<comment type="similarity">
    <text evidence="3">Belongs to the TRAFAC class myosin-kinesin ATPase superfamily. Kinesin family.</text>
</comment>
<dbReference type="InterPro" id="IPR057607">
    <property type="entry name" value="PH_kinetoplastids"/>
</dbReference>
<feature type="binding site" evidence="3">
    <location>
        <begin position="95"/>
        <end position="102"/>
    </location>
    <ligand>
        <name>ATP</name>
        <dbReference type="ChEBI" id="CHEBI:30616"/>
    </ligand>
</feature>
<evidence type="ECO:0000259" key="6">
    <source>
        <dbReference type="PROSITE" id="PS50067"/>
    </source>
</evidence>
<dbReference type="SMART" id="SM00129">
    <property type="entry name" value="KISc"/>
    <property type="match status" value="1"/>
</dbReference>
<sequence length="1515" mass="168906">MSVKVAVRCRPLIPDERKDNSVVIVRMNDKEVAVVDCLEGTGGRFCFDEALWSAQVVVEGNANPHASQEMVYNSVASELMNHVVTGYNGCIFAYGQTGSGKTYSMIGTPTDFGVIPRAAKSLFTEVRSLASSGVESCVEVSFFEIYNEKVRCLLCPSADGFEGSTLRVREHPNFGPFIEGLTKFVVSSEEELLRLLNDGNKVRTSGTTAMNAFSSRSHAVFVTTLTQKCTNGRLVKTKTSKLNLVDLAGSERASKSMATGKRLTEGVNINKSLLCLGNVISSLAEEQESGRPRHIPYRDSVLTWILKENLGGNSKTVMLATISPSSLQYDETMSTLRYAERAKRIVNRAVVNESNNNEVIAALQKEIEQLKSQLRDASGSDRDSLSEQLAASEKFQKELQMTMDEKLMESKRLMEERRKDMQRLEEQLEAQRGEIANLRQDNAEKERKIHELLQKIEVVKKRLGGSEDTEVEELLEQVAVLESEQNAASTKHMNTATDASRVADDTVMRLENLGNVRPQMIEGGKITVRALARAFETFGTELPAAAGNAAALCEIKGNDYVAQHVNAVEKQLMGENPLPSLTIDDFDIGIDESLLLEELLEFDEETAQEHGDEMQEEGTLDRAGVNVNGEVDFDLVVDDDEEIELDEDELEFDLDLEIDENIDENERAAEKEGGEKVGETFSGHIGQKENDSNDNDINAVAARQELSRPEKDVNDYDYEEASHVREGTTPNVTKLPRETSINPNIMVEAAVADENGRKNATNESVVKDNSHTTTKNAATATDTEMDVDKFANASTQSTGNGLLSPFPTVTTLVVPSHALPNNHYLNEVFKVIKRNDAALLGNRKDRIWLVDFFKRRFANLDMAGYMSFQYPASNLFRVEKDPLNSKRLTLHFFDAAHPYELEFTSTGRRQRFYEVSMTLRRNSVMWCPSLCLANEKNVILHVQGTTIKRPNAKTVNVTGESKFTVSRMPYEVVDMWYGCFSMKDRPLPRSAAVLGSFIPKGSHEMYVMGIMDVPASFIGNDILSKYFLEYLGPSLYYVLANTTVFSKRRQNNNAFIIIVRNSFILRTSHIEAMETTPVFTDDIPKGGFTSVGCTLRVNEATIGIILVNAKPIDCSLSRRAAALRSMMSSYPFGDTLVDVGARFDYFIVSGAFNFGADFRHDDMLLAQIKARNLMSGLVEATPSSAILNATEPIRIFFAFRPGVCNLDVKQYTTSRALAAPNAFISADVFCQRAYLCVFGEQVPRVQLVLDKLVLASPNLRIPSVESPELRISADWIENSPLLTALFKEGDAYKLSGPAVPVVAPTTSNAVFLRLQTITFSMLGIPGSARRREKTVIASGSLPLKNMLHLGEVVEFSTPLYYRTCYVGNLTGTLFLAAYERDTADLAGLESERDVIVVSCYENQILEGKNWVSTIFSQHHAYGFSTEDATVECSREGHTLPDSTKWVWLNLWRHEVFPHDPEGWTYSEGFDQPFFSTKQSKTSIVRRRRWTRAMQASDPITYHNFLMLKREKSLPS</sequence>
<organism evidence="7 8">
    <name type="scientific">Trypanosoma cruzi marinkellei</name>
    <dbReference type="NCBI Taxonomy" id="85056"/>
    <lineage>
        <taxon>Eukaryota</taxon>
        <taxon>Discoba</taxon>
        <taxon>Euglenozoa</taxon>
        <taxon>Kinetoplastea</taxon>
        <taxon>Metakinetoplastina</taxon>
        <taxon>Trypanosomatida</taxon>
        <taxon>Trypanosomatidae</taxon>
        <taxon>Trypanosoma</taxon>
        <taxon>Schizotrypanum</taxon>
    </lineage>
</organism>
<dbReference type="Pfam" id="PF25404">
    <property type="entry name" value="PH_29"/>
    <property type="match status" value="1"/>
</dbReference>